<reference evidence="1" key="1">
    <citation type="submission" date="2022-10" db="EMBL/GenBank/DDBJ databases">
        <authorList>
            <person name="Boutroux M."/>
        </authorList>
    </citation>
    <scope>NUCLEOTIDE SEQUENCE</scope>
    <source>
        <strain evidence="1">51.81</strain>
    </source>
</reference>
<dbReference type="RefSeq" id="WP_274585836.1">
    <property type="nucleotide sequence ID" value="NZ_CP146598.1"/>
</dbReference>
<dbReference type="EMBL" id="JAPQFL010000013">
    <property type="protein sequence ID" value="MDD9328792.1"/>
    <property type="molecule type" value="Genomic_DNA"/>
</dbReference>
<accession>A0A9X4E375</accession>
<gene>
    <name evidence="1" type="ORF">ORY91_000061</name>
    <name evidence="2" type="ORF">V9W64_10635</name>
</gene>
<proteinExistence type="predicted"/>
<dbReference type="AlphaFoldDB" id="A0A9X4E375"/>
<dbReference type="EMBL" id="CP146598">
    <property type="protein sequence ID" value="WWY03119.1"/>
    <property type="molecule type" value="Genomic_DNA"/>
</dbReference>
<evidence type="ECO:0000313" key="2">
    <source>
        <dbReference type="EMBL" id="WWY03119.1"/>
    </source>
</evidence>
<protein>
    <submittedName>
        <fullName evidence="1">Uncharacterized protein</fullName>
    </submittedName>
</protein>
<name>A0A9X4E375_9NEIS</name>
<organism evidence="1">
    <name type="scientific">Neisseria leonii</name>
    <dbReference type="NCBI Taxonomy" id="2995413"/>
    <lineage>
        <taxon>Bacteria</taxon>
        <taxon>Pseudomonadati</taxon>
        <taxon>Pseudomonadota</taxon>
        <taxon>Betaproteobacteria</taxon>
        <taxon>Neisseriales</taxon>
        <taxon>Neisseriaceae</taxon>
        <taxon>Neisseria</taxon>
    </lineage>
</organism>
<evidence type="ECO:0000313" key="1">
    <source>
        <dbReference type="EMBL" id="MDD9328792.1"/>
    </source>
</evidence>
<dbReference type="Proteomes" id="UP001149607">
    <property type="component" value="Chromosome"/>
</dbReference>
<keyword evidence="3" id="KW-1185">Reference proteome</keyword>
<sequence>MEQTDLYICRSCGITKPPAAYSPSQLTARGGPQCRECNNLYLAEYRRRKRLAAKSPPCLPAEENPFFDSGTWAKLIEMNRKLKEQTGDRIDFEE</sequence>
<evidence type="ECO:0000313" key="3">
    <source>
        <dbReference type="Proteomes" id="UP001149607"/>
    </source>
</evidence>
<reference evidence="2" key="2">
    <citation type="submission" date="2024-02" db="EMBL/GenBank/DDBJ databases">
        <title>Neisseria leonii sp. nov.</title>
        <authorList>
            <person name="Boutroux M."/>
            <person name="Favre-Rochex S."/>
            <person name="Gorgette O."/>
            <person name="Touak G."/>
            <person name="Muhle E."/>
            <person name="Chesneau O."/>
            <person name="Clermont D."/>
            <person name="Rahi P."/>
        </authorList>
    </citation>
    <scope>NUCLEOTIDE SEQUENCE</scope>
    <source>
        <strain evidence="2">51.81</strain>
    </source>
</reference>